<dbReference type="SUPFAM" id="SSF55073">
    <property type="entry name" value="Nucleotide cyclase"/>
    <property type="match status" value="1"/>
</dbReference>
<dbReference type="PROSITE" id="PS50887">
    <property type="entry name" value="GGDEF"/>
    <property type="match status" value="1"/>
</dbReference>
<dbReference type="Gene3D" id="3.30.450.20">
    <property type="entry name" value="PAS domain"/>
    <property type="match status" value="1"/>
</dbReference>
<dbReference type="PROSITE" id="PS50883">
    <property type="entry name" value="EAL"/>
    <property type="match status" value="1"/>
</dbReference>
<evidence type="ECO:0000259" key="2">
    <source>
        <dbReference type="PROSITE" id="PS50112"/>
    </source>
</evidence>
<keyword evidence="7" id="KW-1185">Reference proteome</keyword>
<feature type="domain" description="GGDEF" evidence="5">
    <location>
        <begin position="392"/>
        <end position="525"/>
    </location>
</feature>
<dbReference type="SUPFAM" id="SSF141868">
    <property type="entry name" value="EAL domain-like"/>
    <property type="match status" value="1"/>
</dbReference>
<evidence type="ECO:0000313" key="7">
    <source>
        <dbReference type="Proteomes" id="UP000389128"/>
    </source>
</evidence>
<evidence type="ECO:0000259" key="4">
    <source>
        <dbReference type="PROSITE" id="PS50885"/>
    </source>
</evidence>
<dbReference type="PANTHER" id="PTHR44757">
    <property type="entry name" value="DIGUANYLATE CYCLASE DGCP"/>
    <property type="match status" value="1"/>
</dbReference>
<dbReference type="EMBL" id="SDKK01000008">
    <property type="protein sequence ID" value="TYC58832.1"/>
    <property type="molecule type" value="Genomic_DNA"/>
</dbReference>
<keyword evidence="1" id="KW-1133">Transmembrane helix</keyword>
<dbReference type="AlphaFoldDB" id="A0A6C2CZS0"/>
<reference evidence="6 7" key="1">
    <citation type="submission" date="2019-01" db="EMBL/GenBank/DDBJ databases">
        <title>Zoogloea oleivorans genome sequencing and assembly.</title>
        <authorList>
            <person name="Tancsics A."/>
            <person name="Farkas M."/>
            <person name="Kriszt B."/>
            <person name="Maroti G."/>
            <person name="Horvath B."/>
        </authorList>
    </citation>
    <scope>NUCLEOTIDE SEQUENCE [LARGE SCALE GENOMIC DNA]</scope>
    <source>
        <strain evidence="6 7">Buc</strain>
    </source>
</reference>
<keyword evidence="1" id="KW-0812">Transmembrane</keyword>
<dbReference type="CDD" id="cd00130">
    <property type="entry name" value="PAS"/>
    <property type="match status" value="1"/>
</dbReference>
<dbReference type="PANTHER" id="PTHR44757:SF2">
    <property type="entry name" value="BIOFILM ARCHITECTURE MAINTENANCE PROTEIN MBAA"/>
    <property type="match status" value="1"/>
</dbReference>
<dbReference type="RefSeq" id="WP_148578892.1">
    <property type="nucleotide sequence ID" value="NZ_SDKK01000008.1"/>
</dbReference>
<comment type="caution">
    <text evidence="6">The sequence shown here is derived from an EMBL/GenBank/DDBJ whole genome shotgun (WGS) entry which is preliminary data.</text>
</comment>
<dbReference type="Pfam" id="PF00990">
    <property type="entry name" value="GGDEF"/>
    <property type="match status" value="1"/>
</dbReference>
<dbReference type="Proteomes" id="UP000389128">
    <property type="component" value="Unassembled WGS sequence"/>
</dbReference>
<proteinExistence type="predicted"/>
<gene>
    <name evidence="6" type="ORF">ETQ85_09920</name>
</gene>
<dbReference type="Pfam" id="PF00563">
    <property type="entry name" value="EAL"/>
    <property type="match status" value="1"/>
</dbReference>
<feature type="domain" description="PAS" evidence="2">
    <location>
        <begin position="238"/>
        <end position="279"/>
    </location>
</feature>
<protein>
    <submittedName>
        <fullName evidence="6">EAL domain-containing protein</fullName>
    </submittedName>
</protein>
<organism evidence="6 7">
    <name type="scientific">Zoogloea oleivorans</name>
    <dbReference type="NCBI Taxonomy" id="1552750"/>
    <lineage>
        <taxon>Bacteria</taxon>
        <taxon>Pseudomonadati</taxon>
        <taxon>Pseudomonadota</taxon>
        <taxon>Betaproteobacteria</taxon>
        <taxon>Rhodocyclales</taxon>
        <taxon>Zoogloeaceae</taxon>
        <taxon>Zoogloea</taxon>
    </lineage>
</organism>
<dbReference type="Gene3D" id="3.30.70.270">
    <property type="match status" value="1"/>
</dbReference>
<evidence type="ECO:0000256" key="1">
    <source>
        <dbReference type="SAM" id="Phobius"/>
    </source>
</evidence>
<dbReference type="FunFam" id="3.20.20.450:FF:000001">
    <property type="entry name" value="Cyclic di-GMP phosphodiesterase yahA"/>
    <property type="match status" value="1"/>
</dbReference>
<dbReference type="InterPro" id="IPR000160">
    <property type="entry name" value="GGDEF_dom"/>
</dbReference>
<dbReference type="Pfam" id="PF13188">
    <property type="entry name" value="PAS_8"/>
    <property type="match status" value="1"/>
</dbReference>
<dbReference type="SMART" id="SM00267">
    <property type="entry name" value="GGDEF"/>
    <property type="match status" value="1"/>
</dbReference>
<dbReference type="CDD" id="cd01949">
    <property type="entry name" value="GGDEF"/>
    <property type="match status" value="1"/>
</dbReference>
<dbReference type="OrthoDB" id="9804951at2"/>
<evidence type="ECO:0000313" key="6">
    <source>
        <dbReference type="EMBL" id="TYC58832.1"/>
    </source>
</evidence>
<sequence>MKLIPHGLLLRSLIASILVVLVAGMGSLAYTVHATSEQTRQRAVVRFDQLLHTVERTLQAACFVKDEGLASEIALGLLGNSEVFEVRIIESGRELAASRRQGPAAGSDGSPLALQRAIHSPFEPARIIGEIHLVADPQVIAAEISAQVRLAAVQVGWQLFFVAASVAGAMLLFVARPIASMSNRLHGMDPVSGERLAIPPGHANTEIGRLANDVNQLADRLVVALQEERSLHRQREVDERKYHAIFDNAETGIFIIDRSGTVISANPAFHRELNLPPSDAPAGGLRLLDLPWETLTPLTPLIEGPFVDDTAHAGDVCLHDAGGQRRWLNMVLSPIGDGLLQGVVHDVSTLKEAEALARRQAITDPLTGLANRHGIEQRLRDGVASLAQGQSSGLALVMVDLDGFSKVNEGIGLPAGDEVLRVVTSRLLSCVKESDTVARLAADIFVVMLQNVSRSATALKVVGRIVNLLRQPYLVEGSPIVLHASIGIALAPNDGEDVPTLLRHAELAVDKAKAAGGDTHVFFDPTLSRIAEHRRQLEKDLRQALHKEEFVLFYQPVVDLHARRLVGAEALIRWRHPERGLVSPDAFIPLAEQTGIIDEIGLWVFDSVCRQISAWRAAGHDYRISFNVSGRQIPDGLSPEILAETLRRYAVPPQSIALEITEGVLLADVDQARAWLDAAHGLGMRVYLDDFGTGYSSLSYLKRFPVDTLKVDKSFVLDMHDDGNERTLVEAIIAMGRSLGLDVVAEGVESAAHADLLRHMGCHYAQGYHFARPLPVAEFEAAAGHIAAQLAPAAAR</sequence>
<evidence type="ECO:0000259" key="3">
    <source>
        <dbReference type="PROSITE" id="PS50883"/>
    </source>
</evidence>
<dbReference type="CDD" id="cd01948">
    <property type="entry name" value="EAL"/>
    <property type="match status" value="1"/>
</dbReference>
<dbReference type="InterPro" id="IPR000014">
    <property type="entry name" value="PAS"/>
</dbReference>
<feature type="domain" description="HAMP" evidence="4">
    <location>
        <begin position="172"/>
        <end position="226"/>
    </location>
</feature>
<dbReference type="InterPro" id="IPR043128">
    <property type="entry name" value="Rev_trsase/Diguanyl_cyclase"/>
</dbReference>
<dbReference type="PROSITE" id="PS50112">
    <property type="entry name" value="PAS"/>
    <property type="match status" value="1"/>
</dbReference>
<feature type="transmembrane region" description="Helical" evidence="1">
    <location>
        <begin position="155"/>
        <end position="175"/>
    </location>
</feature>
<dbReference type="SUPFAM" id="SSF55785">
    <property type="entry name" value="PYP-like sensor domain (PAS domain)"/>
    <property type="match status" value="1"/>
</dbReference>
<accession>A0A6C2CZS0</accession>
<dbReference type="InterPro" id="IPR035965">
    <property type="entry name" value="PAS-like_dom_sf"/>
</dbReference>
<dbReference type="SMART" id="SM00052">
    <property type="entry name" value="EAL"/>
    <property type="match status" value="1"/>
</dbReference>
<dbReference type="InterPro" id="IPR001633">
    <property type="entry name" value="EAL_dom"/>
</dbReference>
<dbReference type="InterPro" id="IPR003660">
    <property type="entry name" value="HAMP_dom"/>
</dbReference>
<dbReference type="GO" id="GO:0007165">
    <property type="term" value="P:signal transduction"/>
    <property type="evidence" value="ECO:0007669"/>
    <property type="project" value="InterPro"/>
</dbReference>
<name>A0A6C2CZS0_9RHOO</name>
<dbReference type="GO" id="GO:0016020">
    <property type="term" value="C:membrane"/>
    <property type="evidence" value="ECO:0007669"/>
    <property type="project" value="InterPro"/>
</dbReference>
<keyword evidence="1" id="KW-0472">Membrane</keyword>
<dbReference type="InterPro" id="IPR052155">
    <property type="entry name" value="Biofilm_reg_signaling"/>
</dbReference>
<dbReference type="InterPro" id="IPR035919">
    <property type="entry name" value="EAL_sf"/>
</dbReference>
<dbReference type="PROSITE" id="PS50885">
    <property type="entry name" value="HAMP"/>
    <property type="match status" value="1"/>
</dbReference>
<dbReference type="InterPro" id="IPR029787">
    <property type="entry name" value="Nucleotide_cyclase"/>
</dbReference>
<feature type="domain" description="EAL" evidence="3">
    <location>
        <begin position="534"/>
        <end position="787"/>
    </location>
</feature>
<dbReference type="NCBIfam" id="TIGR00254">
    <property type="entry name" value="GGDEF"/>
    <property type="match status" value="1"/>
</dbReference>
<dbReference type="Gene3D" id="3.20.20.450">
    <property type="entry name" value="EAL domain"/>
    <property type="match status" value="1"/>
</dbReference>
<evidence type="ECO:0000259" key="5">
    <source>
        <dbReference type="PROSITE" id="PS50887"/>
    </source>
</evidence>